<name>A0ABS9BEJ5_9BACT</name>
<reference evidence="2 3" key="1">
    <citation type="submission" date="2022-01" db="EMBL/GenBank/DDBJ databases">
        <title>Flavihumibacter sp. nov., isolated from sediment of a river.</title>
        <authorList>
            <person name="Liu H."/>
        </authorList>
    </citation>
    <scope>NUCLEOTIDE SEQUENCE [LARGE SCALE GENOMIC DNA]</scope>
    <source>
        <strain evidence="2 3">RY-1</strain>
    </source>
</reference>
<evidence type="ECO:0000313" key="3">
    <source>
        <dbReference type="Proteomes" id="UP001200145"/>
    </source>
</evidence>
<proteinExistence type="predicted"/>
<evidence type="ECO:0000313" key="2">
    <source>
        <dbReference type="EMBL" id="MCF1713229.1"/>
    </source>
</evidence>
<comment type="caution">
    <text evidence="2">The sequence shown here is derived from an EMBL/GenBank/DDBJ whole genome shotgun (WGS) entry which is preliminary data.</text>
</comment>
<protein>
    <submittedName>
        <fullName evidence="2">SusD/RagB family nutrient-binding outer membrane lipoprotein</fullName>
    </submittedName>
</protein>
<keyword evidence="3" id="KW-1185">Reference proteome</keyword>
<evidence type="ECO:0000256" key="1">
    <source>
        <dbReference type="SAM" id="MobiDB-lite"/>
    </source>
</evidence>
<dbReference type="EMBL" id="JAKEVY010000001">
    <property type="protein sequence ID" value="MCF1713229.1"/>
    <property type="molecule type" value="Genomic_DNA"/>
</dbReference>
<accession>A0ABS9BEJ5</accession>
<dbReference type="InterPro" id="IPR041662">
    <property type="entry name" value="SusD-like_2"/>
</dbReference>
<dbReference type="SUPFAM" id="SSF48452">
    <property type="entry name" value="TPR-like"/>
    <property type="match status" value="1"/>
</dbReference>
<organism evidence="2 3">
    <name type="scientific">Flavihumibacter fluminis</name>
    <dbReference type="NCBI Taxonomy" id="2909236"/>
    <lineage>
        <taxon>Bacteria</taxon>
        <taxon>Pseudomonadati</taxon>
        <taxon>Bacteroidota</taxon>
        <taxon>Chitinophagia</taxon>
        <taxon>Chitinophagales</taxon>
        <taxon>Chitinophagaceae</taxon>
        <taxon>Flavihumibacter</taxon>
    </lineage>
</organism>
<dbReference type="RefSeq" id="WP_234863718.1">
    <property type="nucleotide sequence ID" value="NZ_JAKEVY010000001.1"/>
</dbReference>
<dbReference type="Proteomes" id="UP001200145">
    <property type="component" value="Unassembled WGS sequence"/>
</dbReference>
<dbReference type="InterPro" id="IPR011990">
    <property type="entry name" value="TPR-like_helical_dom_sf"/>
</dbReference>
<feature type="region of interest" description="Disordered" evidence="1">
    <location>
        <begin position="338"/>
        <end position="360"/>
    </location>
</feature>
<gene>
    <name evidence="2" type="ORF">L0U88_01140</name>
</gene>
<keyword evidence="2" id="KW-0449">Lipoprotein</keyword>
<sequence length="539" mass="57636">MKKLLIYSGILLASLQVGCTKGFEELNTDPLRISPANFDGAYLLPAAQRSYLGTMSGYSGNLLFQAGWVQLLASTSTGGATYYSNMDKYVPSSNINSYTANSWNTSFSGATQAQQLIKLLSEDPTKVNVISAAKIVQVMHLAFLTDLYGPIPYSEALKGDEGLNSPKYDNQRDVYLGLLAELETAINGFSTSQPGFTNDISTYAGNIDKWKKMGYSLMLRMAMRMTKVDAAAARQWAEKAAAGGPMSSVEDNYVIRCDFANGYGNPNSSAIRVSDDFYQVRWSKNFIDFLKATNDPRLTAVAEIPPAGIAAASNVAIAGDNTAGIQLGLPNGYDMNEGDKDITNAPGYPGGTGTGGDLSPIGKYSRPRSALTTNLNAPIIAMTFAETSFLLAEAAARGWTITGSAAQHYRNGLSAALQTLGTMDPSAAISAATADAFAAANPLDVSSLNASLKMINEQYWATTGSYFSFVEAWNNWRRSGFPNLTPVSFPGGFSSGQIPRRQIIPLNEAVLNGPSYQAGIGDIQGGDNWTGRVWWDAAN</sequence>
<dbReference type="Gene3D" id="1.25.40.390">
    <property type="match status" value="1"/>
</dbReference>
<dbReference type="Pfam" id="PF12771">
    <property type="entry name" value="SusD-like_2"/>
    <property type="match status" value="1"/>
</dbReference>